<dbReference type="EMBL" id="CAJJDP010000016">
    <property type="protein sequence ID" value="CAD8144915.1"/>
    <property type="molecule type" value="Genomic_DNA"/>
</dbReference>
<protein>
    <submittedName>
        <fullName evidence="1">Uncharacterized protein</fullName>
    </submittedName>
</protein>
<gene>
    <name evidence="1" type="ORF">POCTA_138.1.T0160398</name>
</gene>
<dbReference type="Proteomes" id="UP000683925">
    <property type="component" value="Unassembled WGS sequence"/>
</dbReference>
<organism evidence="1 2">
    <name type="scientific">Paramecium octaurelia</name>
    <dbReference type="NCBI Taxonomy" id="43137"/>
    <lineage>
        <taxon>Eukaryota</taxon>
        <taxon>Sar</taxon>
        <taxon>Alveolata</taxon>
        <taxon>Ciliophora</taxon>
        <taxon>Intramacronucleata</taxon>
        <taxon>Oligohymenophorea</taxon>
        <taxon>Peniculida</taxon>
        <taxon>Parameciidae</taxon>
        <taxon>Paramecium</taxon>
    </lineage>
</organism>
<reference evidence="1" key="1">
    <citation type="submission" date="2021-01" db="EMBL/GenBank/DDBJ databases">
        <authorList>
            <consortium name="Genoscope - CEA"/>
            <person name="William W."/>
        </authorList>
    </citation>
    <scope>NUCLEOTIDE SEQUENCE</scope>
</reference>
<dbReference type="AlphaFoldDB" id="A0A8S1SVJ1"/>
<evidence type="ECO:0000313" key="1">
    <source>
        <dbReference type="EMBL" id="CAD8144915.1"/>
    </source>
</evidence>
<name>A0A8S1SVJ1_PAROT</name>
<sequence>MLNEKVIGEYVYQVSDECKVGVGLFRHVYKRYNEKTKKQEVIKRIDKKQSKGIFEQMLTTQFSVHTKDARIL</sequence>
<evidence type="ECO:0000313" key="2">
    <source>
        <dbReference type="Proteomes" id="UP000683925"/>
    </source>
</evidence>
<keyword evidence="2" id="KW-1185">Reference proteome</keyword>
<comment type="caution">
    <text evidence="1">The sequence shown here is derived from an EMBL/GenBank/DDBJ whole genome shotgun (WGS) entry which is preliminary data.</text>
</comment>
<proteinExistence type="predicted"/>
<accession>A0A8S1SVJ1</accession>